<protein>
    <submittedName>
        <fullName evidence="17">Uncharacterized protein</fullName>
    </submittedName>
</protein>
<dbReference type="Proteomes" id="UP000494108">
    <property type="component" value="Unassembled WGS sequence"/>
</dbReference>
<evidence type="ECO:0000256" key="1">
    <source>
        <dbReference type="ARBA" id="ARBA00004571"/>
    </source>
</evidence>
<keyword evidence="9" id="KW-0406">Ion transport</keyword>
<dbReference type="GO" id="GO:0015288">
    <property type="term" value="F:porin activity"/>
    <property type="evidence" value="ECO:0007669"/>
    <property type="project" value="UniProtKB-KW"/>
</dbReference>
<dbReference type="InterPro" id="IPR003715">
    <property type="entry name" value="Poly_export_N"/>
</dbReference>
<evidence type="ECO:0000256" key="8">
    <source>
        <dbReference type="ARBA" id="ARBA00023047"/>
    </source>
</evidence>
<accession>A0A6S6ZUK4</accession>
<feature type="domain" description="SLBB" evidence="16">
    <location>
        <begin position="213"/>
        <end position="291"/>
    </location>
</feature>
<evidence type="ECO:0000259" key="16">
    <source>
        <dbReference type="Pfam" id="PF22461"/>
    </source>
</evidence>
<feature type="domain" description="SLBB" evidence="16">
    <location>
        <begin position="298"/>
        <end position="380"/>
    </location>
</feature>
<dbReference type="PANTHER" id="PTHR33619">
    <property type="entry name" value="POLYSACCHARIDE EXPORT PROTEIN GFCE-RELATED"/>
    <property type="match status" value="1"/>
</dbReference>
<keyword evidence="3" id="KW-0813">Transport</keyword>
<keyword evidence="6" id="KW-0812">Transmembrane</keyword>
<evidence type="ECO:0000256" key="12">
    <source>
        <dbReference type="ARBA" id="ARBA00023139"/>
    </source>
</evidence>
<reference evidence="17 18" key="1">
    <citation type="submission" date="2020-04" db="EMBL/GenBank/DDBJ databases">
        <authorList>
            <person name="De Canck E."/>
        </authorList>
    </citation>
    <scope>NUCLEOTIDE SEQUENCE [LARGE SCALE GENOMIC DNA]</scope>
    <source>
        <strain evidence="17 18">LMG 3431</strain>
    </source>
</reference>
<dbReference type="Gene3D" id="3.30.1950.10">
    <property type="entry name" value="wza like domain"/>
    <property type="match status" value="1"/>
</dbReference>
<dbReference type="Gene3D" id="3.10.560.10">
    <property type="entry name" value="Outer membrane lipoprotein wza domain like"/>
    <property type="match status" value="2"/>
</dbReference>
<dbReference type="GO" id="GO:0006811">
    <property type="term" value="P:monoatomic ion transport"/>
    <property type="evidence" value="ECO:0007669"/>
    <property type="project" value="UniProtKB-KW"/>
</dbReference>
<dbReference type="GO" id="GO:0015159">
    <property type="term" value="F:polysaccharide transmembrane transporter activity"/>
    <property type="evidence" value="ECO:0007669"/>
    <property type="project" value="InterPro"/>
</dbReference>
<dbReference type="EMBL" id="CADIJX010000002">
    <property type="protein sequence ID" value="CAB3636977.1"/>
    <property type="molecule type" value="Genomic_DNA"/>
</dbReference>
<keyword evidence="5" id="KW-0762">Sugar transport</keyword>
<evidence type="ECO:0000256" key="7">
    <source>
        <dbReference type="ARBA" id="ARBA00022729"/>
    </source>
</evidence>
<keyword evidence="4" id="KW-1134">Transmembrane beta strand</keyword>
<keyword evidence="10" id="KW-0626">Porin</keyword>
<gene>
    <name evidence="17" type="ORF">LMG3431_01700</name>
</gene>
<comment type="similarity">
    <text evidence="2">Belongs to the BexD/CtrA/VexA family.</text>
</comment>
<keyword evidence="14" id="KW-0449">Lipoprotein</keyword>
<evidence type="ECO:0000256" key="4">
    <source>
        <dbReference type="ARBA" id="ARBA00022452"/>
    </source>
</evidence>
<evidence type="ECO:0000256" key="5">
    <source>
        <dbReference type="ARBA" id="ARBA00022597"/>
    </source>
</evidence>
<evidence type="ECO:0000256" key="2">
    <source>
        <dbReference type="ARBA" id="ARBA00009450"/>
    </source>
</evidence>
<dbReference type="Pfam" id="PF22461">
    <property type="entry name" value="SLBB_2"/>
    <property type="match status" value="2"/>
</dbReference>
<evidence type="ECO:0000256" key="6">
    <source>
        <dbReference type="ARBA" id="ARBA00022692"/>
    </source>
</evidence>
<dbReference type="PANTHER" id="PTHR33619:SF3">
    <property type="entry name" value="POLYSACCHARIDE EXPORT PROTEIN GFCE-RELATED"/>
    <property type="match status" value="1"/>
</dbReference>
<evidence type="ECO:0000256" key="13">
    <source>
        <dbReference type="ARBA" id="ARBA00023237"/>
    </source>
</evidence>
<evidence type="ECO:0000256" key="10">
    <source>
        <dbReference type="ARBA" id="ARBA00023114"/>
    </source>
</evidence>
<keyword evidence="12" id="KW-0564">Palmitate</keyword>
<feature type="domain" description="Polysaccharide export protein N-terminal" evidence="15">
    <location>
        <begin position="111"/>
        <end position="207"/>
    </location>
</feature>
<dbReference type="GO" id="GO:0009279">
    <property type="term" value="C:cell outer membrane"/>
    <property type="evidence" value="ECO:0007669"/>
    <property type="project" value="UniProtKB-SubCell"/>
</dbReference>
<evidence type="ECO:0000313" key="17">
    <source>
        <dbReference type="EMBL" id="CAB3636977.1"/>
    </source>
</evidence>
<evidence type="ECO:0000313" key="18">
    <source>
        <dbReference type="Proteomes" id="UP000494108"/>
    </source>
</evidence>
<dbReference type="GO" id="GO:0046930">
    <property type="term" value="C:pore complex"/>
    <property type="evidence" value="ECO:0007669"/>
    <property type="project" value="UniProtKB-KW"/>
</dbReference>
<dbReference type="Pfam" id="PF02563">
    <property type="entry name" value="Poly_export"/>
    <property type="match status" value="1"/>
</dbReference>
<name>A0A6S6ZUK4_9BURK</name>
<evidence type="ECO:0000256" key="3">
    <source>
        <dbReference type="ARBA" id="ARBA00022448"/>
    </source>
</evidence>
<keyword evidence="13" id="KW-0998">Cell outer membrane</keyword>
<evidence type="ECO:0000256" key="11">
    <source>
        <dbReference type="ARBA" id="ARBA00023136"/>
    </source>
</evidence>
<keyword evidence="8" id="KW-0625">Polysaccharide transport</keyword>
<sequence length="409" mass="44121">MCGAWKREWNVATRYASGSIPSNEVIHSGFAMTTFFGTLSRAIAAIALVSSLGACALSPGMTFDAKHLVDPLDPNSVAQIKEITPSLVVDDLRARMALIDNDGVDRLVGSVEPYRIGAGDILSIVVWDHPELVLPTQTYAIGTGVTELIMGDTASGIPGYTVSSSGYIQFPYTGLLKVAGLTELQARNLIVNSSGKYIQDPQITVRVLGYRSKRVYVEGEVKLPGTVAINDIPMTLLEAVNRAGGLLPTADRSAVYVIRDGRRTRVNLPALIERGQDLNQVMLKSGDIVRVTPRDDSKIFVMGEVFLPTTVVMRDGRMSLTEALGMAGGPNQLTADASQVFVVRSTEQATPLVFHLNSKSPQALAVGAKFELEPKDVVFVDTAALVRWNRFISNLFPSAQTVQTVKSIN</sequence>
<dbReference type="InterPro" id="IPR054765">
    <property type="entry name" value="SLBB_dom"/>
</dbReference>
<evidence type="ECO:0000256" key="14">
    <source>
        <dbReference type="ARBA" id="ARBA00023288"/>
    </source>
</evidence>
<dbReference type="AlphaFoldDB" id="A0A6S6ZUK4"/>
<keyword evidence="18" id="KW-1185">Reference proteome</keyword>
<evidence type="ECO:0000259" key="15">
    <source>
        <dbReference type="Pfam" id="PF02563"/>
    </source>
</evidence>
<dbReference type="InterPro" id="IPR049712">
    <property type="entry name" value="Poly_export"/>
</dbReference>
<evidence type="ECO:0000256" key="9">
    <source>
        <dbReference type="ARBA" id="ARBA00023065"/>
    </source>
</evidence>
<keyword evidence="11" id="KW-0472">Membrane</keyword>
<proteinExistence type="inferred from homology"/>
<comment type="subcellular location">
    <subcellularLocation>
        <location evidence="1">Cell outer membrane</location>
        <topology evidence="1">Multi-pass membrane protein</topology>
    </subcellularLocation>
</comment>
<organism evidence="17 18">
    <name type="scientific">Achromobacter pestifer</name>
    <dbReference type="NCBI Taxonomy" id="1353889"/>
    <lineage>
        <taxon>Bacteria</taxon>
        <taxon>Pseudomonadati</taxon>
        <taxon>Pseudomonadota</taxon>
        <taxon>Betaproteobacteria</taxon>
        <taxon>Burkholderiales</taxon>
        <taxon>Alcaligenaceae</taxon>
        <taxon>Achromobacter</taxon>
    </lineage>
</organism>
<keyword evidence="7" id="KW-0732">Signal</keyword>